<name>A0A445BV44_ARAHY</name>
<proteinExistence type="predicted"/>
<dbReference type="AlphaFoldDB" id="A0A445BV44"/>
<keyword evidence="2" id="KW-1185">Reference proteome</keyword>
<organism evidence="1 2">
    <name type="scientific">Arachis hypogaea</name>
    <name type="common">Peanut</name>
    <dbReference type="NCBI Taxonomy" id="3818"/>
    <lineage>
        <taxon>Eukaryota</taxon>
        <taxon>Viridiplantae</taxon>
        <taxon>Streptophyta</taxon>
        <taxon>Embryophyta</taxon>
        <taxon>Tracheophyta</taxon>
        <taxon>Spermatophyta</taxon>
        <taxon>Magnoliopsida</taxon>
        <taxon>eudicotyledons</taxon>
        <taxon>Gunneridae</taxon>
        <taxon>Pentapetalae</taxon>
        <taxon>rosids</taxon>
        <taxon>fabids</taxon>
        <taxon>Fabales</taxon>
        <taxon>Fabaceae</taxon>
        <taxon>Papilionoideae</taxon>
        <taxon>50 kb inversion clade</taxon>
        <taxon>dalbergioids sensu lato</taxon>
        <taxon>Dalbergieae</taxon>
        <taxon>Pterocarpus clade</taxon>
        <taxon>Arachis</taxon>
    </lineage>
</organism>
<protein>
    <submittedName>
        <fullName evidence="1">Uncharacterized protein</fullName>
    </submittedName>
</protein>
<accession>A0A445BV44</accession>
<evidence type="ECO:0000313" key="2">
    <source>
        <dbReference type="Proteomes" id="UP000289738"/>
    </source>
</evidence>
<evidence type="ECO:0000313" key="1">
    <source>
        <dbReference type="EMBL" id="RYR42431.1"/>
    </source>
</evidence>
<dbReference type="Proteomes" id="UP000289738">
    <property type="component" value="Chromosome A08"/>
</dbReference>
<reference evidence="1 2" key="1">
    <citation type="submission" date="2019-01" db="EMBL/GenBank/DDBJ databases">
        <title>Sequencing of cultivated peanut Arachis hypogaea provides insights into genome evolution and oil improvement.</title>
        <authorList>
            <person name="Chen X."/>
        </authorList>
    </citation>
    <scope>NUCLEOTIDE SEQUENCE [LARGE SCALE GENOMIC DNA]</scope>
    <source>
        <strain evidence="2">cv. Fuhuasheng</strain>
        <tissue evidence="1">Leaves</tissue>
    </source>
</reference>
<sequence>MHATKFSEYANMGEGNVVVEVSEISIRMKFGYRELMISAIKSYTISKGIDYTVYESVPQTFYATCKGYDDIRPLVEADQSIKVKSIIVEVQSRFNDTVIYRKA</sequence>
<comment type="caution">
    <text evidence="1">The sequence shown here is derived from an EMBL/GenBank/DDBJ whole genome shotgun (WGS) entry which is preliminary data.</text>
</comment>
<gene>
    <name evidence="1" type="ORF">Ahy_A08g038917</name>
</gene>
<dbReference type="EMBL" id="SDMP01000008">
    <property type="protein sequence ID" value="RYR42431.1"/>
    <property type="molecule type" value="Genomic_DNA"/>
</dbReference>